<proteinExistence type="predicted"/>
<keyword evidence="2" id="KW-1185">Reference proteome</keyword>
<protein>
    <submittedName>
        <fullName evidence="1">22296_t:CDS:1</fullName>
    </submittedName>
</protein>
<dbReference type="EMBL" id="CAJVQB010014463">
    <property type="protein sequence ID" value="CAG8768562.1"/>
    <property type="molecule type" value="Genomic_DNA"/>
</dbReference>
<comment type="caution">
    <text evidence="1">The sequence shown here is derived from an EMBL/GenBank/DDBJ whole genome shotgun (WGS) entry which is preliminary data.</text>
</comment>
<evidence type="ECO:0000313" key="2">
    <source>
        <dbReference type="Proteomes" id="UP000789901"/>
    </source>
</evidence>
<reference evidence="1 2" key="1">
    <citation type="submission" date="2021-06" db="EMBL/GenBank/DDBJ databases">
        <authorList>
            <person name="Kallberg Y."/>
            <person name="Tangrot J."/>
            <person name="Rosling A."/>
        </authorList>
    </citation>
    <scope>NUCLEOTIDE SEQUENCE [LARGE SCALE GENOMIC DNA]</scope>
    <source>
        <strain evidence="1 2">120-4 pot B 10/14</strain>
    </source>
</reference>
<gene>
    <name evidence="1" type="ORF">GMARGA_LOCUS18266</name>
</gene>
<evidence type="ECO:0000313" key="1">
    <source>
        <dbReference type="EMBL" id="CAG8768562.1"/>
    </source>
</evidence>
<sequence>MGQLHFEDGILESQSSILSNLPQTSTKSQALVYSSNYKNEVLESYYRNNCENKIIESQNFVSNFSDPYYFENEVLELQNFQFNSEEINTTFNNRSLLNMYLVDAVNNDNPC</sequence>
<dbReference type="Proteomes" id="UP000789901">
    <property type="component" value="Unassembled WGS sequence"/>
</dbReference>
<name>A0ABN7VG88_GIGMA</name>
<accession>A0ABN7VG88</accession>
<organism evidence="1 2">
    <name type="scientific">Gigaspora margarita</name>
    <dbReference type="NCBI Taxonomy" id="4874"/>
    <lineage>
        <taxon>Eukaryota</taxon>
        <taxon>Fungi</taxon>
        <taxon>Fungi incertae sedis</taxon>
        <taxon>Mucoromycota</taxon>
        <taxon>Glomeromycotina</taxon>
        <taxon>Glomeromycetes</taxon>
        <taxon>Diversisporales</taxon>
        <taxon>Gigasporaceae</taxon>
        <taxon>Gigaspora</taxon>
    </lineage>
</organism>